<evidence type="ECO:0000313" key="3">
    <source>
        <dbReference type="Proteomes" id="UP000018817"/>
    </source>
</evidence>
<feature type="region of interest" description="Disordered" evidence="1">
    <location>
        <begin position="54"/>
        <end position="111"/>
    </location>
</feature>
<reference evidence="3" key="1">
    <citation type="submission" date="2011-12" db="EMBL/GenBank/DDBJ databases">
        <authorList>
            <consortium name="The Broad Institute Genome Sequencing Platform"/>
            <person name="Russ C."/>
            <person name="Tyler B."/>
            <person name="Panabieres F."/>
            <person name="Shan W."/>
            <person name="Tripathy S."/>
            <person name="Grunwald N."/>
            <person name="Machado M."/>
            <person name="Young S.K."/>
            <person name="Zeng Q."/>
            <person name="Gargeya S."/>
            <person name="Fitzgerald M."/>
            <person name="Haas B."/>
            <person name="Abouelleil A."/>
            <person name="Alvarado L."/>
            <person name="Arachchi H.M."/>
            <person name="Berlin A."/>
            <person name="Chapman S.B."/>
            <person name="Gearin G."/>
            <person name="Goldberg J."/>
            <person name="Griggs A."/>
            <person name="Gujja S."/>
            <person name="Hansen M."/>
            <person name="Heiman D."/>
            <person name="Howarth C."/>
            <person name="Larimer J."/>
            <person name="Lui A."/>
            <person name="MacDonald P.J.P."/>
            <person name="McCowen C."/>
            <person name="Montmayeur A."/>
            <person name="Murphy C."/>
            <person name="Neiman D."/>
            <person name="Pearson M."/>
            <person name="Priest M."/>
            <person name="Roberts A."/>
            <person name="Saif S."/>
            <person name="Shea T."/>
            <person name="Sisk P."/>
            <person name="Stolte C."/>
            <person name="Sykes S."/>
            <person name="Wortman J."/>
            <person name="Nusbaum C."/>
            <person name="Birren B."/>
        </authorList>
    </citation>
    <scope>NUCLEOTIDE SEQUENCE [LARGE SCALE GENOMIC DNA]</scope>
    <source>
        <strain evidence="3">INRA-310</strain>
    </source>
</reference>
<sequence length="111" mass="12248">MKDAEVLQDGRRPARGDLLLDQEFEHGCFSMLAQAVNSRRSNPVIFDRVSASNGFKSNVEPCSCSKRHGRRSSAASNHRSRSRAEHLLDETSATSEHPSLQRGVQRGQEGG</sequence>
<protein>
    <submittedName>
        <fullName evidence="2">Uncharacterized protein</fullName>
    </submittedName>
</protein>
<dbReference type="RefSeq" id="XP_008892611.1">
    <property type="nucleotide sequence ID" value="XM_008894363.1"/>
</dbReference>
<reference evidence="2 3" key="2">
    <citation type="submission" date="2013-11" db="EMBL/GenBank/DDBJ databases">
        <title>The Genome Sequence of Phytophthora parasitica INRA-310.</title>
        <authorList>
            <consortium name="The Broad Institute Genomics Platform"/>
            <person name="Russ C."/>
            <person name="Tyler B."/>
            <person name="Panabieres F."/>
            <person name="Shan W."/>
            <person name="Tripathy S."/>
            <person name="Grunwald N."/>
            <person name="Machado M."/>
            <person name="Johnson C.S."/>
            <person name="Arredondo F."/>
            <person name="Hong C."/>
            <person name="Coffey M."/>
            <person name="Young S.K."/>
            <person name="Zeng Q."/>
            <person name="Gargeya S."/>
            <person name="Fitzgerald M."/>
            <person name="Abouelleil A."/>
            <person name="Alvarado L."/>
            <person name="Chapman S.B."/>
            <person name="Gainer-Dewar J."/>
            <person name="Goldberg J."/>
            <person name="Griggs A."/>
            <person name="Gujja S."/>
            <person name="Hansen M."/>
            <person name="Howarth C."/>
            <person name="Imamovic A."/>
            <person name="Ireland A."/>
            <person name="Larimer J."/>
            <person name="McCowan C."/>
            <person name="Murphy C."/>
            <person name="Pearson M."/>
            <person name="Poon T.W."/>
            <person name="Priest M."/>
            <person name="Roberts A."/>
            <person name="Saif S."/>
            <person name="Shea T."/>
            <person name="Sykes S."/>
            <person name="Wortman J."/>
            <person name="Nusbaum C."/>
            <person name="Birren B."/>
        </authorList>
    </citation>
    <scope>NUCLEOTIDE SEQUENCE [LARGE SCALE GENOMIC DNA]</scope>
    <source>
        <strain evidence="2 3">INRA-310</strain>
    </source>
</reference>
<evidence type="ECO:0000256" key="1">
    <source>
        <dbReference type="SAM" id="MobiDB-lite"/>
    </source>
</evidence>
<dbReference type="VEuPathDB" id="FungiDB:PPTG_20936"/>
<organism evidence="2 3">
    <name type="scientific">Phytophthora nicotianae (strain INRA-310)</name>
    <name type="common">Phytophthora parasitica</name>
    <dbReference type="NCBI Taxonomy" id="761204"/>
    <lineage>
        <taxon>Eukaryota</taxon>
        <taxon>Sar</taxon>
        <taxon>Stramenopiles</taxon>
        <taxon>Oomycota</taxon>
        <taxon>Peronosporomycetes</taxon>
        <taxon>Peronosporales</taxon>
        <taxon>Peronosporaceae</taxon>
        <taxon>Phytophthora</taxon>
    </lineage>
</organism>
<dbReference type="EMBL" id="KI669562">
    <property type="protein sequence ID" value="ETN22542.1"/>
    <property type="molecule type" value="Genomic_DNA"/>
</dbReference>
<name>W2RAZ2_PHYN3</name>
<proteinExistence type="predicted"/>
<dbReference type="GeneID" id="20189535"/>
<accession>W2RAZ2</accession>
<gene>
    <name evidence="2" type="ORF">PPTG_20936</name>
</gene>
<evidence type="ECO:0000313" key="2">
    <source>
        <dbReference type="EMBL" id="ETN22542.1"/>
    </source>
</evidence>
<dbReference type="Proteomes" id="UP000018817">
    <property type="component" value="Unassembled WGS sequence"/>
</dbReference>
<dbReference type="AlphaFoldDB" id="W2RAZ2"/>